<evidence type="ECO:0000256" key="1">
    <source>
        <dbReference type="ARBA" id="ARBA00004431"/>
    </source>
</evidence>
<sequence length="174" mass="19320">MRIQSSFRSLRSSLDGGRENWGLSHQFSQKAGYGRREYIADMFVHMHSAEHSGYFAIVPARFIYRTSDPYAVEVRFNVGATCEQVWTFVRDLIRDGLSRAAGFGDVVVWPGASIGGERQLFIQLASPDGTAVLAAPEGEMRAFVQLAGRLVGYGKEYIHAKSEIDDLVANIREG</sequence>
<reference evidence="7 8" key="1">
    <citation type="submission" date="2024-06" db="EMBL/GenBank/DDBJ databases">
        <title>The Natural Products Discovery Center: Release of the First 8490 Sequenced Strains for Exploring Actinobacteria Biosynthetic Diversity.</title>
        <authorList>
            <person name="Kalkreuter E."/>
            <person name="Kautsar S.A."/>
            <person name="Yang D."/>
            <person name="Bader C.D."/>
            <person name="Teijaro C.N."/>
            <person name="Fluegel L."/>
            <person name="Davis C.M."/>
            <person name="Simpson J.R."/>
            <person name="Lauterbach L."/>
            <person name="Steele A.D."/>
            <person name="Gui C."/>
            <person name="Meng S."/>
            <person name="Li G."/>
            <person name="Viehrig K."/>
            <person name="Ye F."/>
            <person name="Su P."/>
            <person name="Kiefer A.F."/>
            <person name="Nichols A."/>
            <person name="Cepeda A.J."/>
            <person name="Yan W."/>
            <person name="Fan B."/>
            <person name="Jiang Y."/>
            <person name="Adhikari A."/>
            <person name="Zheng C.-J."/>
            <person name="Schuster L."/>
            <person name="Cowan T.M."/>
            <person name="Smanski M.J."/>
            <person name="Chevrette M.G."/>
            <person name="De Carvalho L.P.S."/>
            <person name="Shen B."/>
        </authorList>
    </citation>
    <scope>NUCLEOTIDE SEQUENCE [LARGE SCALE GENOMIC DNA]</scope>
    <source>
        <strain evidence="7 8">NPDC001166</strain>
    </source>
</reference>
<dbReference type="InterPro" id="IPR038658">
    <property type="entry name" value="SsgB_sf"/>
</dbReference>
<protein>
    <submittedName>
        <fullName evidence="7">SsgA family sporulation/cell division regulator</fullName>
    </submittedName>
</protein>
<comment type="subcellular location">
    <subcellularLocation>
        <location evidence="1">Cell septum</location>
    </subcellularLocation>
</comment>
<gene>
    <name evidence="7" type="ORF">ABT272_41365</name>
</gene>
<organism evidence="7 8">
    <name type="scientific">Streptomyces sp. 900105245</name>
    <dbReference type="NCBI Taxonomy" id="3154379"/>
    <lineage>
        <taxon>Bacteria</taxon>
        <taxon>Bacillati</taxon>
        <taxon>Actinomycetota</taxon>
        <taxon>Actinomycetes</taxon>
        <taxon>Kitasatosporales</taxon>
        <taxon>Streptomycetaceae</taxon>
        <taxon>Streptomyces</taxon>
    </lineage>
</organism>
<keyword evidence="8" id="KW-1185">Reference proteome</keyword>
<evidence type="ECO:0000313" key="8">
    <source>
        <dbReference type="Proteomes" id="UP001470023"/>
    </source>
</evidence>
<evidence type="ECO:0000256" key="5">
    <source>
        <dbReference type="ARBA" id="ARBA00023210"/>
    </source>
</evidence>
<evidence type="ECO:0000256" key="2">
    <source>
        <dbReference type="ARBA" id="ARBA00009323"/>
    </source>
</evidence>
<comment type="caution">
    <text evidence="7">The sequence shown here is derived from an EMBL/GenBank/DDBJ whole genome shotgun (WGS) entry which is preliminary data.</text>
</comment>
<evidence type="ECO:0000313" key="7">
    <source>
        <dbReference type="EMBL" id="MER6434089.1"/>
    </source>
</evidence>
<dbReference type="InterPro" id="IPR006776">
    <property type="entry name" value="SsgB"/>
</dbReference>
<evidence type="ECO:0000256" key="4">
    <source>
        <dbReference type="ARBA" id="ARBA00022969"/>
    </source>
</evidence>
<keyword evidence="3" id="KW-0132">Cell division</keyword>
<name>A0ABV1UK37_9ACTN</name>
<dbReference type="Gene3D" id="2.30.31.20">
    <property type="entry name" value="Sporulation-specific cell division protein SsgB"/>
    <property type="match status" value="1"/>
</dbReference>
<evidence type="ECO:0000256" key="6">
    <source>
        <dbReference type="ARBA" id="ARBA00023306"/>
    </source>
</evidence>
<keyword evidence="4" id="KW-0749">Sporulation</keyword>
<evidence type="ECO:0000256" key="3">
    <source>
        <dbReference type="ARBA" id="ARBA00022618"/>
    </source>
</evidence>
<keyword evidence="5" id="KW-0717">Septation</keyword>
<accession>A0ABV1UK37</accession>
<keyword evidence="6" id="KW-0131">Cell cycle</keyword>
<comment type="similarity">
    <text evidence="2">Belongs to the SsgA family.</text>
</comment>
<proteinExistence type="inferred from homology"/>
<dbReference type="EMBL" id="JBEPAZ010000082">
    <property type="protein sequence ID" value="MER6434089.1"/>
    <property type="molecule type" value="Genomic_DNA"/>
</dbReference>
<dbReference type="Proteomes" id="UP001470023">
    <property type="component" value="Unassembled WGS sequence"/>
</dbReference>
<dbReference type="RefSeq" id="WP_352065987.1">
    <property type="nucleotide sequence ID" value="NZ_JBEPAZ010000082.1"/>
</dbReference>
<dbReference type="Pfam" id="PF04686">
    <property type="entry name" value="SsgA"/>
    <property type="match status" value="1"/>
</dbReference>